<dbReference type="Gene3D" id="2.60.120.560">
    <property type="entry name" value="Exo-inulinase, domain 1"/>
    <property type="match status" value="1"/>
</dbReference>
<dbReference type="EMBL" id="CP036271">
    <property type="protein sequence ID" value="QDT56602.1"/>
    <property type="molecule type" value="Genomic_DNA"/>
</dbReference>
<evidence type="ECO:0000259" key="1">
    <source>
        <dbReference type="Pfam" id="PF06439"/>
    </source>
</evidence>
<gene>
    <name evidence="2" type="ORF">Pan44_46590</name>
</gene>
<feature type="domain" description="3-keto-alpha-glucoside-1,2-lyase/3-keto-2-hydroxy-glucal hydratase" evidence="1">
    <location>
        <begin position="62"/>
        <end position="276"/>
    </location>
</feature>
<dbReference type="InParanoid" id="A0A517SKF0"/>
<dbReference type="KEGG" id="ccos:Pan44_46590"/>
<name>A0A517SKF0_9PLAN</name>
<dbReference type="InterPro" id="IPR010496">
    <property type="entry name" value="AL/BT2_dom"/>
</dbReference>
<dbReference type="AlphaFoldDB" id="A0A517SKF0"/>
<dbReference type="GO" id="GO:0016787">
    <property type="term" value="F:hydrolase activity"/>
    <property type="evidence" value="ECO:0007669"/>
    <property type="project" value="InterPro"/>
</dbReference>
<reference evidence="2 3" key="1">
    <citation type="submission" date="2019-02" db="EMBL/GenBank/DDBJ databases">
        <title>Deep-cultivation of Planctomycetes and their phenomic and genomic characterization uncovers novel biology.</title>
        <authorList>
            <person name="Wiegand S."/>
            <person name="Jogler M."/>
            <person name="Boedeker C."/>
            <person name="Pinto D."/>
            <person name="Vollmers J."/>
            <person name="Rivas-Marin E."/>
            <person name="Kohn T."/>
            <person name="Peeters S.H."/>
            <person name="Heuer A."/>
            <person name="Rast P."/>
            <person name="Oberbeckmann S."/>
            <person name="Bunk B."/>
            <person name="Jeske O."/>
            <person name="Meyerdierks A."/>
            <person name="Storesund J.E."/>
            <person name="Kallscheuer N."/>
            <person name="Luecker S."/>
            <person name="Lage O.M."/>
            <person name="Pohl T."/>
            <person name="Merkel B.J."/>
            <person name="Hornburger P."/>
            <person name="Mueller R.-W."/>
            <person name="Bruemmer F."/>
            <person name="Labrenz M."/>
            <person name="Spormann A.M."/>
            <person name="Op den Camp H."/>
            <person name="Overmann J."/>
            <person name="Amann R."/>
            <person name="Jetten M.S.M."/>
            <person name="Mascher T."/>
            <person name="Medema M.H."/>
            <person name="Devos D.P."/>
            <person name="Kaster A.-K."/>
            <person name="Ovreas L."/>
            <person name="Rohde M."/>
            <person name="Galperin M.Y."/>
            <person name="Jogler C."/>
        </authorList>
    </citation>
    <scope>NUCLEOTIDE SEQUENCE [LARGE SCALE GENOMIC DNA]</scope>
    <source>
        <strain evidence="2 3">Pan44</strain>
    </source>
</reference>
<organism evidence="2 3">
    <name type="scientific">Caulifigura coniformis</name>
    <dbReference type="NCBI Taxonomy" id="2527983"/>
    <lineage>
        <taxon>Bacteria</taxon>
        <taxon>Pseudomonadati</taxon>
        <taxon>Planctomycetota</taxon>
        <taxon>Planctomycetia</taxon>
        <taxon>Planctomycetales</taxon>
        <taxon>Planctomycetaceae</taxon>
        <taxon>Caulifigura</taxon>
    </lineage>
</organism>
<keyword evidence="3" id="KW-1185">Reference proteome</keyword>
<dbReference type="Pfam" id="PF06439">
    <property type="entry name" value="3keto-disac_hyd"/>
    <property type="match status" value="1"/>
</dbReference>
<proteinExistence type="predicted"/>
<evidence type="ECO:0000313" key="3">
    <source>
        <dbReference type="Proteomes" id="UP000315700"/>
    </source>
</evidence>
<sequence>MGIPLSPGMEILGASRIIVGLTFDPTTDFRRISMLRCCMLFVALSAACSLSAADAPPEPAGMKQLFNGKDLTGWDGDTRLWSVKDGIIHGETTEENKADGNTFLIWKGGDLKDFDLRLSFRCNATNNSGIMYRSKHITEGVKNKWVLGGYQHEVRNETKFPNVSSFIYDERGLIGKRGRMCLVGEIATWDKDGKKVLNEGKPLIDQAGFEKLMKLDDWNDVVIIAKGPTIKHYLNGKQILEFTDNETGKAMSEGLFGVQLHAGKPMWAEFKNIRLKQD</sequence>
<accession>A0A517SKF0</accession>
<protein>
    <recommendedName>
        <fullName evidence="1">3-keto-alpha-glucoside-1,2-lyase/3-keto-2-hydroxy-glucal hydratase domain-containing protein</fullName>
    </recommendedName>
</protein>
<evidence type="ECO:0000313" key="2">
    <source>
        <dbReference type="EMBL" id="QDT56602.1"/>
    </source>
</evidence>
<dbReference type="Proteomes" id="UP000315700">
    <property type="component" value="Chromosome"/>
</dbReference>